<evidence type="ECO:0000313" key="1">
    <source>
        <dbReference type="EMBL" id="SHI48080.1"/>
    </source>
</evidence>
<sequence>MSKLYYCLDCKRVFQKEEQCEYCSSNAIKEIRKDSPVNILGTKIKGRVLKIEPDAVRLLLTNEFNERYIKDYKAEELKKVL</sequence>
<dbReference type="Proteomes" id="UP000184080">
    <property type="component" value="Unassembled WGS sequence"/>
</dbReference>
<protein>
    <submittedName>
        <fullName evidence="1">Uncharacterized protein</fullName>
    </submittedName>
</protein>
<reference evidence="1 2" key="1">
    <citation type="submission" date="2016-11" db="EMBL/GenBank/DDBJ databases">
        <authorList>
            <person name="Jaros S."/>
            <person name="Januszkiewicz K."/>
            <person name="Wedrychowicz H."/>
        </authorList>
    </citation>
    <scope>NUCLEOTIDE SEQUENCE [LARGE SCALE GENOMIC DNA]</scope>
    <source>
        <strain evidence="1 2">DSM 21864</strain>
    </source>
</reference>
<name>A0A1M6BH29_9CLOT</name>
<evidence type="ECO:0000313" key="2">
    <source>
        <dbReference type="Proteomes" id="UP000184080"/>
    </source>
</evidence>
<gene>
    <name evidence="1" type="ORF">SAMN05444401_0770</name>
</gene>
<keyword evidence="2" id="KW-1185">Reference proteome</keyword>
<proteinExistence type="predicted"/>
<dbReference type="OrthoDB" id="1912932at2"/>
<accession>A0A1M6BH29</accession>
<dbReference type="EMBL" id="FQZO01000001">
    <property type="protein sequence ID" value="SHI48080.1"/>
    <property type="molecule type" value="Genomic_DNA"/>
</dbReference>
<organism evidence="1 2">
    <name type="scientific">Clostridium amylolyticum</name>
    <dbReference type="NCBI Taxonomy" id="1121298"/>
    <lineage>
        <taxon>Bacteria</taxon>
        <taxon>Bacillati</taxon>
        <taxon>Bacillota</taxon>
        <taxon>Clostridia</taxon>
        <taxon>Eubacteriales</taxon>
        <taxon>Clostridiaceae</taxon>
        <taxon>Clostridium</taxon>
    </lineage>
</organism>
<dbReference type="RefSeq" id="WP_073003871.1">
    <property type="nucleotide sequence ID" value="NZ_FQZO01000001.1"/>
</dbReference>
<dbReference type="AlphaFoldDB" id="A0A1M6BH29"/>